<keyword evidence="3" id="KW-1185">Reference proteome</keyword>
<proteinExistence type="predicted"/>
<keyword evidence="1" id="KW-0472">Membrane</keyword>
<sequence length="288" mass="31523">MAKKKSKVDPRLTALHKTIGWVWKVASGVACLGCLLTVIGASTTSWLTVAPYTVRFIQNFAMVTDTAQVKNYLTTYMGLFMVYFNEGVVIEPWYQRVSTVCGGYTLLAKAAATNGLISLWDNSCNTDCLAHYKMRCSYYKSLSSIGFALLALLLVILAASITSLSWLYIFGKSPQFLQLSWLGGGILTIAGAVGFIVIGRMAHSALNLQSVYPALNMGYSFYLTVAGGSLLVLAGLLIAYAAYQDRQEEKRLKEEAIIKQEAGGVNFRLPGAMNRPTFLPPPRMPQLK</sequence>
<dbReference type="AlphaFoldDB" id="A0A023B390"/>
<organism evidence="2 3">
    <name type="scientific">Gregarina niphandrodes</name>
    <name type="common">Septate eugregarine</name>
    <dbReference type="NCBI Taxonomy" id="110365"/>
    <lineage>
        <taxon>Eukaryota</taxon>
        <taxon>Sar</taxon>
        <taxon>Alveolata</taxon>
        <taxon>Apicomplexa</taxon>
        <taxon>Conoidasida</taxon>
        <taxon>Gregarinasina</taxon>
        <taxon>Eugregarinorida</taxon>
        <taxon>Gregarinidae</taxon>
        <taxon>Gregarina</taxon>
    </lineage>
</organism>
<feature type="transmembrane region" description="Helical" evidence="1">
    <location>
        <begin position="219"/>
        <end position="243"/>
    </location>
</feature>
<name>A0A023B390_GRENI</name>
<keyword evidence="1" id="KW-1133">Transmembrane helix</keyword>
<reference evidence="2" key="1">
    <citation type="submission" date="2013-12" db="EMBL/GenBank/DDBJ databases">
        <authorList>
            <person name="Omoto C.K."/>
            <person name="Sibley D."/>
            <person name="Venepally P."/>
            <person name="Hadjithomas M."/>
            <person name="Karamycheva S."/>
            <person name="Brunk B."/>
            <person name="Roos D."/>
            <person name="Caler E."/>
            <person name="Lorenzi H."/>
        </authorList>
    </citation>
    <scope>NUCLEOTIDE SEQUENCE</scope>
</reference>
<dbReference type="OrthoDB" id="343068at2759"/>
<dbReference type="Gene3D" id="1.20.140.150">
    <property type="match status" value="1"/>
</dbReference>
<evidence type="ECO:0000256" key="1">
    <source>
        <dbReference type="SAM" id="Phobius"/>
    </source>
</evidence>
<dbReference type="OMA" id="FYIFMIT"/>
<feature type="transmembrane region" description="Helical" evidence="1">
    <location>
        <begin position="21"/>
        <end position="41"/>
    </location>
</feature>
<dbReference type="EMBL" id="AFNH02000867">
    <property type="protein sequence ID" value="EZG55159.1"/>
    <property type="molecule type" value="Genomic_DNA"/>
</dbReference>
<dbReference type="Proteomes" id="UP000019763">
    <property type="component" value="Unassembled WGS sequence"/>
</dbReference>
<protein>
    <submittedName>
        <fullName evidence="2">Transmembrane protein</fullName>
    </submittedName>
</protein>
<dbReference type="GeneID" id="22914168"/>
<gene>
    <name evidence="2" type="ORF">GNI_116870</name>
</gene>
<keyword evidence="1 2" id="KW-0812">Transmembrane</keyword>
<evidence type="ECO:0000313" key="2">
    <source>
        <dbReference type="EMBL" id="EZG55159.1"/>
    </source>
</evidence>
<dbReference type="VEuPathDB" id="CryptoDB:GNI_116870"/>
<evidence type="ECO:0000313" key="3">
    <source>
        <dbReference type="Proteomes" id="UP000019763"/>
    </source>
</evidence>
<feature type="transmembrane region" description="Helical" evidence="1">
    <location>
        <begin position="145"/>
        <end position="169"/>
    </location>
</feature>
<comment type="caution">
    <text evidence="2">The sequence shown here is derived from an EMBL/GenBank/DDBJ whole genome shotgun (WGS) entry which is preliminary data.</text>
</comment>
<dbReference type="RefSeq" id="XP_011131747.1">
    <property type="nucleotide sequence ID" value="XM_011133445.1"/>
</dbReference>
<accession>A0A023B390</accession>
<feature type="transmembrane region" description="Helical" evidence="1">
    <location>
        <begin position="181"/>
        <end position="199"/>
    </location>
</feature>